<dbReference type="InterPro" id="IPR001279">
    <property type="entry name" value="Metallo-B-lactamas"/>
</dbReference>
<name>A0A1N7MII9_9BACT</name>
<keyword evidence="4" id="KW-0862">Zinc</keyword>
<protein>
    <submittedName>
        <fullName evidence="6">Glyoxylase, beta-lactamase superfamily II</fullName>
    </submittedName>
</protein>
<dbReference type="InterPro" id="IPR051453">
    <property type="entry name" value="MBL_Glyoxalase_II"/>
</dbReference>
<evidence type="ECO:0000256" key="1">
    <source>
        <dbReference type="ARBA" id="ARBA00001947"/>
    </source>
</evidence>
<evidence type="ECO:0000313" key="7">
    <source>
        <dbReference type="Proteomes" id="UP000186026"/>
    </source>
</evidence>
<keyword evidence="7" id="KW-1185">Reference proteome</keyword>
<dbReference type="EMBL" id="FTOP01000006">
    <property type="protein sequence ID" value="SIS85749.1"/>
    <property type="molecule type" value="Genomic_DNA"/>
</dbReference>
<organism evidence="6 7">
    <name type="scientific">Belliella pelovolcani</name>
    <dbReference type="NCBI Taxonomy" id="529505"/>
    <lineage>
        <taxon>Bacteria</taxon>
        <taxon>Pseudomonadati</taxon>
        <taxon>Bacteroidota</taxon>
        <taxon>Cytophagia</taxon>
        <taxon>Cytophagales</taxon>
        <taxon>Cyclobacteriaceae</taxon>
        <taxon>Belliella</taxon>
    </lineage>
</organism>
<dbReference type="OrthoDB" id="9802248at2"/>
<accession>A0A1N7MII9</accession>
<evidence type="ECO:0000256" key="2">
    <source>
        <dbReference type="ARBA" id="ARBA00022723"/>
    </source>
</evidence>
<gene>
    <name evidence="6" type="ORF">SAMN05421761_106106</name>
</gene>
<reference evidence="7" key="1">
    <citation type="submission" date="2017-01" db="EMBL/GenBank/DDBJ databases">
        <authorList>
            <person name="Varghese N."/>
            <person name="Submissions S."/>
        </authorList>
    </citation>
    <scope>NUCLEOTIDE SEQUENCE [LARGE SCALE GENOMIC DNA]</scope>
    <source>
        <strain evidence="7">DSM 46698</strain>
    </source>
</reference>
<dbReference type="Proteomes" id="UP000186026">
    <property type="component" value="Unassembled WGS sequence"/>
</dbReference>
<dbReference type="STRING" id="529505.SAMN05421761_106106"/>
<sequence>MLQLRSFTFNPFMENTYVLYDETKEAVIFDPGCYEKREQQTLQAFVTAEGLTVKYLINTHCHIDHVLGNAFVKRTFNVPLLMHQFEIPVLKSVPSYASNYGFPAYEESEPEHLIDESDEIKFGNTVLKIRFVPGHAPGHLIFYNESAKICIAGDTLFQGSIGRTDLPGGDHQTLLDAIKSQLFTLPEDMTVYSGHGPETNIGLEKEHNPFVGKRARF</sequence>
<evidence type="ECO:0000256" key="3">
    <source>
        <dbReference type="ARBA" id="ARBA00022801"/>
    </source>
</evidence>
<proteinExistence type="predicted"/>
<dbReference type="GO" id="GO:0046872">
    <property type="term" value="F:metal ion binding"/>
    <property type="evidence" value="ECO:0007669"/>
    <property type="project" value="UniProtKB-KW"/>
</dbReference>
<dbReference type="GO" id="GO:0016787">
    <property type="term" value="F:hydrolase activity"/>
    <property type="evidence" value="ECO:0007669"/>
    <property type="project" value="UniProtKB-KW"/>
</dbReference>
<comment type="cofactor">
    <cofactor evidence="1">
        <name>Zn(2+)</name>
        <dbReference type="ChEBI" id="CHEBI:29105"/>
    </cofactor>
</comment>
<dbReference type="AlphaFoldDB" id="A0A1N7MII9"/>
<dbReference type="CDD" id="cd06262">
    <property type="entry name" value="metallo-hydrolase-like_MBL-fold"/>
    <property type="match status" value="1"/>
</dbReference>
<dbReference type="InterPro" id="IPR036866">
    <property type="entry name" value="RibonucZ/Hydroxyglut_hydro"/>
</dbReference>
<evidence type="ECO:0000259" key="5">
    <source>
        <dbReference type="SMART" id="SM00849"/>
    </source>
</evidence>
<dbReference type="SMART" id="SM00849">
    <property type="entry name" value="Lactamase_B"/>
    <property type="match status" value="1"/>
</dbReference>
<dbReference type="PANTHER" id="PTHR46233:SF3">
    <property type="entry name" value="HYDROXYACYLGLUTATHIONE HYDROLASE GLOC"/>
    <property type="match status" value="1"/>
</dbReference>
<keyword evidence="3" id="KW-0378">Hydrolase</keyword>
<keyword evidence="2" id="KW-0479">Metal-binding</keyword>
<evidence type="ECO:0000256" key="4">
    <source>
        <dbReference type="ARBA" id="ARBA00022833"/>
    </source>
</evidence>
<dbReference type="RefSeq" id="WP_076500622.1">
    <property type="nucleotide sequence ID" value="NZ_FTOP01000006.1"/>
</dbReference>
<dbReference type="Pfam" id="PF00753">
    <property type="entry name" value="Lactamase_B"/>
    <property type="match status" value="1"/>
</dbReference>
<evidence type="ECO:0000313" key="6">
    <source>
        <dbReference type="EMBL" id="SIS85749.1"/>
    </source>
</evidence>
<feature type="domain" description="Metallo-beta-lactamase" evidence="5">
    <location>
        <begin position="13"/>
        <end position="195"/>
    </location>
</feature>
<dbReference type="PANTHER" id="PTHR46233">
    <property type="entry name" value="HYDROXYACYLGLUTATHIONE HYDROLASE GLOC"/>
    <property type="match status" value="1"/>
</dbReference>
<dbReference type="Gene3D" id="3.60.15.10">
    <property type="entry name" value="Ribonuclease Z/Hydroxyacylglutathione hydrolase-like"/>
    <property type="match status" value="1"/>
</dbReference>
<dbReference type="SUPFAM" id="SSF56281">
    <property type="entry name" value="Metallo-hydrolase/oxidoreductase"/>
    <property type="match status" value="1"/>
</dbReference>